<proteinExistence type="predicted"/>
<name>A0AAN9IJ88_CROPI</name>
<evidence type="ECO:0000259" key="2">
    <source>
        <dbReference type="Pfam" id="PF26133"/>
    </source>
</evidence>
<protein>
    <recommendedName>
        <fullName evidence="2">DUF8039 domain-containing protein</fullName>
    </recommendedName>
</protein>
<gene>
    <name evidence="3" type="ORF">RIF29_15603</name>
</gene>
<feature type="region of interest" description="Disordered" evidence="1">
    <location>
        <begin position="264"/>
        <end position="290"/>
    </location>
</feature>
<organism evidence="3 4">
    <name type="scientific">Crotalaria pallida</name>
    <name type="common">Smooth rattlebox</name>
    <name type="synonym">Crotalaria striata</name>
    <dbReference type="NCBI Taxonomy" id="3830"/>
    <lineage>
        <taxon>Eukaryota</taxon>
        <taxon>Viridiplantae</taxon>
        <taxon>Streptophyta</taxon>
        <taxon>Embryophyta</taxon>
        <taxon>Tracheophyta</taxon>
        <taxon>Spermatophyta</taxon>
        <taxon>Magnoliopsida</taxon>
        <taxon>eudicotyledons</taxon>
        <taxon>Gunneridae</taxon>
        <taxon>Pentapetalae</taxon>
        <taxon>rosids</taxon>
        <taxon>fabids</taxon>
        <taxon>Fabales</taxon>
        <taxon>Fabaceae</taxon>
        <taxon>Papilionoideae</taxon>
        <taxon>50 kb inversion clade</taxon>
        <taxon>genistoids sensu lato</taxon>
        <taxon>core genistoids</taxon>
        <taxon>Crotalarieae</taxon>
        <taxon>Crotalaria</taxon>
    </lineage>
</organism>
<evidence type="ECO:0000313" key="3">
    <source>
        <dbReference type="EMBL" id="KAK7274511.1"/>
    </source>
</evidence>
<feature type="compositionally biased region" description="Basic residues" evidence="1">
    <location>
        <begin position="450"/>
        <end position="459"/>
    </location>
</feature>
<dbReference type="Proteomes" id="UP001372338">
    <property type="component" value="Unassembled WGS sequence"/>
</dbReference>
<feature type="compositionally biased region" description="Basic residues" evidence="1">
    <location>
        <begin position="24"/>
        <end position="38"/>
    </location>
</feature>
<feature type="compositionally biased region" description="Basic and acidic residues" evidence="1">
    <location>
        <begin position="264"/>
        <end position="277"/>
    </location>
</feature>
<dbReference type="Pfam" id="PF26133">
    <property type="entry name" value="DUF8039"/>
    <property type="match status" value="1"/>
</dbReference>
<dbReference type="AlphaFoldDB" id="A0AAN9IJ88"/>
<dbReference type="PANTHER" id="PTHR33018:SF34">
    <property type="entry name" value="OS02G0472350 PROTEIN"/>
    <property type="match status" value="1"/>
</dbReference>
<feature type="compositionally biased region" description="Basic and acidic residues" evidence="1">
    <location>
        <begin position="380"/>
        <end position="444"/>
    </location>
</feature>
<comment type="caution">
    <text evidence="3">The sequence shown here is derived from an EMBL/GenBank/DDBJ whole genome shotgun (WGS) entry which is preliminary data.</text>
</comment>
<evidence type="ECO:0000313" key="4">
    <source>
        <dbReference type="Proteomes" id="UP001372338"/>
    </source>
</evidence>
<dbReference type="EMBL" id="JAYWIO010000003">
    <property type="protein sequence ID" value="KAK7274511.1"/>
    <property type="molecule type" value="Genomic_DNA"/>
</dbReference>
<feature type="region of interest" description="Disordered" evidence="1">
    <location>
        <begin position="378"/>
        <end position="459"/>
    </location>
</feature>
<reference evidence="3 4" key="1">
    <citation type="submission" date="2024-01" db="EMBL/GenBank/DDBJ databases">
        <title>The genomes of 5 underutilized Papilionoideae crops provide insights into root nodulation and disease resistanc.</title>
        <authorList>
            <person name="Yuan L."/>
        </authorList>
    </citation>
    <scope>NUCLEOTIDE SEQUENCE [LARGE SCALE GENOMIC DNA]</scope>
    <source>
        <strain evidence="3">ZHUSHIDOU_FW_LH</strain>
        <tissue evidence="3">Leaf</tissue>
    </source>
</reference>
<feature type="region of interest" description="Disordered" evidence="1">
    <location>
        <begin position="1"/>
        <end position="38"/>
    </location>
</feature>
<accession>A0AAN9IJ88</accession>
<evidence type="ECO:0000256" key="1">
    <source>
        <dbReference type="SAM" id="MobiDB-lite"/>
    </source>
</evidence>
<keyword evidence="4" id="KW-1185">Reference proteome</keyword>
<feature type="domain" description="DUF8039" evidence="2">
    <location>
        <begin position="296"/>
        <end position="376"/>
    </location>
</feature>
<dbReference type="InterPro" id="IPR058352">
    <property type="entry name" value="DUF8039"/>
</dbReference>
<feature type="compositionally biased region" description="Basic residues" evidence="1">
    <location>
        <begin position="1"/>
        <end position="12"/>
    </location>
</feature>
<sequence length="459" mass="51661">MSKNQHCNRSHAHTCPTLKDLPHTHTKHTHQSPSRRHHRAPLLHCHTKHTVTPTIVATIVLHCCLLLSSSQPSLAIVHRLPLHAISSQLILNLIDQEEWDEFVARVTTTLFLEISAANRERALQADCPSRISRKGYAKLEQEILLETKSEEVSLPRHTLYRKARLDKTGNTNNEKAREKISQIDELEQSGQIIDNKSSDDLLSKALNKPDHPGRLIGVGFGISKKDYFRPKKTQKAFVEVSEYNKVVDSLQALMSRVEYLEKQNHDKRPDEVEKELDLPSPNSIKDSCPDGNLPKGISPCLLLIVDHESPVAKGHMYNIEGETLHNRALPLDHVKFLISIPLDENAPLPVEDEVGNMFTVGDAVNAFVAWPSNLIIAENPQKHDGSNRNAKGENSMHKKEPFKKPGESSRNAKGENSGHKKEPLFEKPPESNRNKGENSEHTKESIATSRKNHGKYIRT</sequence>
<dbReference type="PANTHER" id="PTHR33018">
    <property type="entry name" value="OS10G0338966 PROTEIN-RELATED"/>
    <property type="match status" value="1"/>
</dbReference>